<evidence type="ECO:0000313" key="1">
    <source>
        <dbReference type="EMBL" id="GAG38207.1"/>
    </source>
</evidence>
<proteinExistence type="predicted"/>
<dbReference type="EMBL" id="BARS01045937">
    <property type="protein sequence ID" value="GAG38207.1"/>
    <property type="molecule type" value="Genomic_DNA"/>
</dbReference>
<name>X0XS90_9ZZZZ</name>
<organism evidence="1">
    <name type="scientific">marine sediment metagenome</name>
    <dbReference type="NCBI Taxonomy" id="412755"/>
    <lineage>
        <taxon>unclassified sequences</taxon>
        <taxon>metagenomes</taxon>
        <taxon>ecological metagenomes</taxon>
    </lineage>
</organism>
<accession>X0XS90</accession>
<sequence length="247" mass="28558">NVTIVTHSSGYIHCLYENATIDKSAYQYFVKRLKSYLSAGLDLAMFANFLRCNQNYQKYFQLCRDCHGHPQFLKAEVLFHYEHGSNFRIADATHEKLLAEVSDEDFVSYELPGRIRCDRLDEFLRKKKPDVRKPQGRAALKQVLDSVVPDARRLVDKLADFVHTEPRLPAAKKNYVTGKPIRISVEQTREEIIDYLQNLRQSNTTADLAFYAYRDMASCDWLPFVRAAVERNPVSLELTKSMPIDEA</sequence>
<comment type="caution">
    <text evidence="1">The sequence shown here is derived from an EMBL/GenBank/DDBJ whole genome shotgun (WGS) entry which is preliminary data.</text>
</comment>
<gene>
    <name evidence="1" type="ORF">S01H1_69214</name>
</gene>
<reference evidence="1" key="1">
    <citation type="journal article" date="2014" name="Front. Microbiol.">
        <title>High frequency of phylogenetically diverse reductive dehalogenase-homologous genes in deep subseafloor sedimentary metagenomes.</title>
        <authorList>
            <person name="Kawai M."/>
            <person name="Futagami T."/>
            <person name="Toyoda A."/>
            <person name="Takaki Y."/>
            <person name="Nishi S."/>
            <person name="Hori S."/>
            <person name="Arai W."/>
            <person name="Tsubouchi T."/>
            <person name="Morono Y."/>
            <person name="Uchiyama I."/>
            <person name="Ito T."/>
            <person name="Fujiyama A."/>
            <person name="Inagaki F."/>
            <person name="Takami H."/>
        </authorList>
    </citation>
    <scope>NUCLEOTIDE SEQUENCE</scope>
    <source>
        <strain evidence="1">Expedition CK06-06</strain>
    </source>
</reference>
<feature type="non-terminal residue" evidence="1">
    <location>
        <position position="1"/>
    </location>
</feature>
<dbReference type="AlphaFoldDB" id="X0XS90"/>
<protein>
    <submittedName>
        <fullName evidence="1">Uncharacterized protein</fullName>
    </submittedName>
</protein>
<feature type="non-terminal residue" evidence="1">
    <location>
        <position position="247"/>
    </location>
</feature>